<dbReference type="GO" id="GO:0042910">
    <property type="term" value="F:xenobiotic transmembrane transporter activity"/>
    <property type="evidence" value="ECO:0007669"/>
    <property type="project" value="InterPro"/>
</dbReference>
<keyword evidence="8" id="KW-1185">Reference proteome</keyword>
<dbReference type="InterPro" id="IPR044644">
    <property type="entry name" value="DinF-like"/>
</dbReference>
<evidence type="ECO:0000256" key="3">
    <source>
        <dbReference type="ARBA" id="ARBA00022692"/>
    </source>
</evidence>
<accession>A0A936YS50</accession>
<evidence type="ECO:0000256" key="6">
    <source>
        <dbReference type="SAM" id="Phobius"/>
    </source>
</evidence>
<dbReference type="Pfam" id="PF01554">
    <property type="entry name" value="MatE"/>
    <property type="match status" value="2"/>
</dbReference>
<feature type="transmembrane region" description="Helical" evidence="6">
    <location>
        <begin position="48"/>
        <end position="72"/>
    </location>
</feature>
<comment type="similarity">
    <text evidence="2">Belongs to the multi antimicrobial extrusion (MATE) (TC 2.A.66.1) family.</text>
</comment>
<evidence type="ECO:0000256" key="1">
    <source>
        <dbReference type="ARBA" id="ARBA00004141"/>
    </source>
</evidence>
<organism evidence="7 8">
    <name type="scientific">Rhizobium setariae</name>
    <dbReference type="NCBI Taxonomy" id="2801340"/>
    <lineage>
        <taxon>Bacteria</taxon>
        <taxon>Pseudomonadati</taxon>
        <taxon>Pseudomonadota</taxon>
        <taxon>Alphaproteobacteria</taxon>
        <taxon>Hyphomicrobiales</taxon>
        <taxon>Rhizobiaceae</taxon>
        <taxon>Rhizobium/Agrobacterium group</taxon>
        <taxon>Rhizobium</taxon>
    </lineage>
</organism>
<feature type="transmembrane region" description="Helical" evidence="6">
    <location>
        <begin position="16"/>
        <end position="36"/>
    </location>
</feature>
<protein>
    <submittedName>
        <fullName evidence="7">MATE family efflux transporter</fullName>
    </submittedName>
</protein>
<feature type="transmembrane region" description="Helical" evidence="6">
    <location>
        <begin position="165"/>
        <end position="186"/>
    </location>
</feature>
<evidence type="ECO:0000256" key="2">
    <source>
        <dbReference type="ARBA" id="ARBA00010199"/>
    </source>
</evidence>
<dbReference type="AlphaFoldDB" id="A0A936YS50"/>
<name>A0A936YS50_9HYPH</name>
<keyword evidence="3 6" id="KW-0812">Transmembrane</keyword>
<reference evidence="7" key="1">
    <citation type="submission" date="2021-01" db="EMBL/GenBank/DDBJ databases">
        <title>Rhizobium sp. strain KVB221 16S ribosomal RNA gene Genome sequencing and assembly.</title>
        <authorList>
            <person name="Kang M."/>
        </authorList>
    </citation>
    <scope>NUCLEOTIDE SEQUENCE</scope>
    <source>
        <strain evidence="7">KVB221</strain>
    </source>
</reference>
<feature type="transmembrane region" description="Helical" evidence="6">
    <location>
        <begin position="239"/>
        <end position="259"/>
    </location>
</feature>
<evidence type="ECO:0000256" key="4">
    <source>
        <dbReference type="ARBA" id="ARBA00022989"/>
    </source>
</evidence>
<evidence type="ECO:0000313" key="7">
    <source>
        <dbReference type="EMBL" id="MBL0371851.1"/>
    </source>
</evidence>
<evidence type="ECO:0000313" key="8">
    <source>
        <dbReference type="Proteomes" id="UP000633219"/>
    </source>
</evidence>
<dbReference type="RefSeq" id="WP_201655394.1">
    <property type="nucleotide sequence ID" value="NZ_JAEQNC010000003.1"/>
</dbReference>
<keyword evidence="4 6" id="KW-1133">Transmembrane helix</keyword>
<feature type="transmembrane region" description="Helical" evidence="6">
    <location>
        <begin position="415"/>
        <end position="435"/>
    </location>
</feature>
<keyword evidence="5 6" id="KW-0472">Membrane</keyword>
<dbReference type="CDD" id="cd13136">
    <property type="entry name" value="MATE_DinF_like"/>
    <property type="match status" value="1"/>
</dbReference>
<dbReference type="PANTHER" id="PTHR42893">
    <property type="entry name" value="PROTEIN DETOXIFICATION 44, CHLOROPLASTIC-RELATED"/>
    <property type="match status" value="1"/>
</dbReference>
<feature type="transmembrane region" description="Helical" evidence="6">
    <location>
        <begin position="265"/>
        <end position="288"/>
    </location>
</feature>
<dbReference type="NCBIfam" id="TIGR00797">
    <property type="entry name" value="matE"/>
    <property type="match status" value="1"/>
</dbReference>
<feature type="transmembrane region" description="Helical" evidence="6">
    <location>
        <begin position="192"/>
        <end position="218"/>
    </location>
</feature>
<dbReference type="GO" id="GO:0005886">
    <property type="term" value="C:plasma membrane"/>
    <property type="evidence" value="ECO:0007669"/>
    <property type="project" value="TreeGrafter"/>
</dbReference>
<feature type="transmembrane region" description="Helical" evidence="6">
    <location>
        <begin position="391"/>
        <end position="409"/>
    </location>
</feature>
<feature type="transmembrane region" description="Helical" evidence="6">
    <location>
        <begin position="357"/>
        <end position="379"/>
    </location>
</feature>
<dbReference type="GO" id="GO:0015297">
    <property type="term" value="F:antiporter activity"/>
    <property type="evidence" value="ECO:0007669"/>
    <property type="project" value="InterPro"/>
</dbReference>
<comment type="caution">
    <text evidence="7">The sequence shown here is derived from an EMBL/GenBank/DDBJ whole genome shotgun (WGS) entry which is preliminary data.</text>
</comment>
<dbReference type="Proteomes" id="UP000633219">
    <property type="component" value="Unassembled WGS sequence"/>
</dbReference>
<sequence>MDARSSGAFEVTHRMVLGLALPMTFGFLTIPLLGITDTGVAGRLGDPAILAGLAIGSVLFDLIFATFNFLRASTTALVAQAWGRGDREEQEAVFWRALLLSLALGLGVAALSPFLLKAGLLLMAPEESAADATSHWFTIRVLSAPAGLANYAILGFLLGRGQARIGLLLQALINGINIVLSIFLGLTLQWGISGIAFATITGETIGALAGLAIILARFRHRNPLAVAGLLDRQRLMQLFSLNTDIMIRSFVLLAAFFLMTRIGTGFGPVTLAANAVLMNFFMIAGFWLDGLANAAETIIGRSIGAHWRPAFDRGLKLTGYWSLVLAIFTTLGLLAIGRPAIDFLTTVESVRVVAYDHLGWAAITAVSGCLAFLMDGVFIGATWSHAMRNRMILAFAGYCVALAVLVPLAGNTGLWISLNVFLILRGILLAVRVPALRDQIFRPAQ</sequence>
<dbReference type="PANTHER" id="PTHR42893:SF46">
    <property type="entry name" value="PROTEIN DETOXIFICATION 44, CHLOROPLASTIC"/>
    <property type="match status" value="1"/>
</dbReference>
<dbReference type="EMBL" id="JAEQNC010000003">
    <property type="protein sequence ID" value="MBL0371851.1"/>
    <property type="molecule type" value="Genomic_DNA"/>
</dbReference>
<dbReference type="InterPro" id="IPR002528">
    <property type="entry name" value="MATE_fam"/>
</dbReference>
<feature type="transmembrane region" description="Helical" evidence="6">
    <location>
        <begin position="317"/>
        <end position="337"/>
    </location>
</feature>
<feature type="transmembrane region" description="Helical" evidence="6">
    <location>
        <begin position="136"/>
        <end position="158"/>
    </location>
</feature>
<feature type="transmembrane region" description="Helical" evidence="6">
    <location>
        <begin position="93"/>
        <end position="116"/>
    </location>
</feature>
<proteinExistence type="inferred from homology"/>
<comment type="subcellular location">
    <subcellularLocation>
        <location evidence="1">Membrane</location>
        <topology evidence="1">Multi-pass membrane protein</topology>
    </subcellularLocation>
</comment>
<evidence type="ECO:0000256" key="5">
    <source>
        <dbReference type="ARBA" id="ARBA00023136"/>
    </source>
</evidence>
<gene>
    <name evidence="7" type="ORF">JJB09_07395</name>
</gene>